<protein>
    <submittedName>
        <fullName evidence="1">DUF2336 domain-containing protein</fullName>
    </submittedName>
</protein>
<name>A0ABT0ILJ3_9HYPH</name>
<dbReference type="RefSeq" id="WP_248681602.1">
    <property type="nucleotide sequence ID" value="NZ_JALPRY010000001.1"/>
</dbReference>
<evidence type="ECO:0000313" key="2">
    <source>
        <dbReference type="Proteomes" id="UP001202827"/>
    </source>
</evidence>
<evidence type="ECO:0000313" key="1">
    <source>
        <dbReference type="EMBL" id="MCK8778752.1"/>
    </source>
</evidence>
<dbReference type="Pfam" id="PF10098">
    <property type="entry name" value="DUF2336"/>
    <property type="match status" value="1"/>
</dbReference>
<dbReference type="Proteomes" id="UP001202827">
    <property type="component" value="Unassembled WGS sequence"/>
</dbReference>
<comment type="caution">
    <text evidence="1">The sequence shown here is derived from an EMBL/GenBank/DDBJ whole genome shotgun (WGS) entry which is preliminary data.</text>
</comment>
<keyword evidence="2" id="KW-1185">Reference proteome</keyword>
<organism evidence="1 2">
    <name type="scientific">Neorhizobium turbinariae</name>
    <dbReference type="NCBI Taxonomy" id="2937795"/>
    <lineage>
        <taxon>Bacteria</taxon>
        <taxon>Pseudomonadati</taxon>
        <taxon>Pseudomonadota</taxon>
        <taxon>Alphaproteobacteria</taxon>
        <taxon>Hyphomicrobiales</taxon>
        <taxon>Rhizobiaceae</taxon>
        <taxon>Rhizobium/Agrobacterium group</taxon>
        <taxon>Neorhizobium</taxon>
    </lineage>
</organism>
<gene>
    <name evidence="1" type="ORF">M0654_02035</name>
</gene>
<dbReference type="EMBL" id="JALPRY010000001">
    <property type="protein sequence ID" value="MCK8778752.1"/>
    <property type="molecule type" value="Genomic_DNA"/>
</dbReference>
<reference evidence="1 2" key="1">
    <citation type="submission" date="2022-04" db="EMBL/GenBank/DDBJ databases">
        <title>Rhizobium coralii sp. nov., isolated from coral Turbinaria peltata.</title>
        <authorList>
            <person name="Sun H."/>
        </authorList>
    </citation>
    <scope>NUCLEOTIDE SEQUENCE [LARGE SCALE GENOMIC DNA]</scope>
    <source>
        <strain evidence="1 2">NTR19</strain>
    </source>
</reference>
<proteinExistence type="predicted"/>
<dbReference type="InterPro" id="IPR019285">
    <property type="entry name" value="DUF2336"/>
</dbReference>
<dbReference type="InterPro" id="IPR014598">
    <property type="entry name" value="UCP035865"/>
</dbReference>
<sequence length="375" mass="40393">MIVEAFLRWSETAKAGDRAKAANALGRAYLQCLAGTERQRAAGLAMTYLLDDPSPRVRLALAEALADADIAPRGVIISLAEDQPEIACTVITRSPVLTDDDLVDLAGRGDSLRRGIIAARPSLSRCVAAAIAEIGDEGEALILLENETASITRASLRRLAERFGHRCDIRNMLLDREDLPADARHMLVTCVADTLLRSPLVCGTMASGRIEHVMREAGEAATVTIAGTAAGNEVVALVEHLRAGGHLTPAFLIHALCTGKVDFFAKAMVSLSGLEERRVRAILATARVHAVRALFEAAGLGRELAEVFVEAVLLWRQAASELAVGSISLRLLERLRQDRNTLAAPIEVLDMLEKLCRVEERLNARSYASRLSIAA</sequence>
<accession>A0ABT0ILJ3</accession>
<dbReference type="PIRSF" id="PIRSF035865">
    <property type="entry name" value="UCP035865"/>
    <property type="match status" value="1"/>
</dbReference>